<organism evidence="1">
    <name type="scientific">uncultured Desulfobacterium sp</name>
    <dbReference type="NCBI Taxonomy" id="201089"/>
    <lineage>
        <taxon>Bacteria</taxon>
        <taxon>Pseudomonadati</taxon>
        <taxon>Thermodesulfobacteriota</taxon>
        <taxon>Desulfobacteria</taxon>
        <taxon>Desulfobacterales</taxon>
        <taxon>Desulfobacteriaceae</taxon>
        <taxon>Desulfobacterium</taxon>
        <taxon>environmental samples</taxon>
    </lineage>
</organism>
<evidence type="ECO:0000313" key="1">
    <source>
        <dbReference type="EMBL" id="CBX30472.1"/>
    </source>
</evidence>
<dbReference type="EMBL" id="FR695876">
    <property type="protein sequence ID" value="CBX30472.1"/>
    <property type="molecule type" value="Genomic_DNA"/>
</dbReference>
<dbReference type="EMBL" id="FR695877">
    <property type="protein sequence ID" value="CBX31716.1"/>
    <property type="molecule type" value="Genomic_DNA"/>
</dbReference>
<dbReference type="AlphaFoldDB" id="E1YIS8"/>
<name>E1YIS8_9BACT</name>
<sequence length="100" mass="11457">MAANFKIQVFRNSENVHLKLSGDFDGNSAYELINTINGLRYNDKIFIHTSCLKQLNNFGIEVFHKNIPNLNVRPASCWFTGDKATELIPEKNNSFFVAYQ</sequence>
<reference evidence="1" key="1">
    <citation type="journal article" date="2011" name="Environ. Microbiol.">
        <title>Genomic insights into the metabolic potential of the polycyclic aromatic hydrocarbon degrading sulfate-reducing Deltaproteobacterium N47.</title>
        <authorList>
            <person name="Bergmann F."/>
            <person name="Selesi D."/>
            <person name="Weinmaier T."/>
            <person name="Tischler P."/>
            <person name="Rattei T."/>
            <person name="Meckenstock R.U."/>
        </authorList>
    </citation>
    <scope>NUCLEOTIDE SEQUENCE</scope>
</reference>
<protein>
    <recommendedName>
        <fullName evidence="3">STAS domain-containing protein</fullName>
    </recommendedName>
</protein>
<accession>E1YIS8</accession>
<proteinExistence type="predicted"/>
<evidence type="ECO:0000313" key="2">
    <source>
        <dbReference type="EMBL" id="CBX31716.1"/>
    </source>
</evidence>
<gene>
    <name evidence="2" type="ORF">N47_E52280</name>
    <name evidence="1" type="ORF">N47_K27120</name>
</gene>
<evidence type="ECO:0008006" key="3">
    <source>
        <dbReference type="Google" id="ProtNLM"/>
    </source>
</evidence>